<dbReference type="Pfam" id="PF03061">
    <property type="entry name" value="4HBT"/>
    <property type="match status" value="1"/>
</dbReference>
<dbReference type="InterPro" id="IPR029069">
    <property type="entry name" value="HotDog_dom_sf"/>
</dbReference>
<evidence type="ECO:0000313" key="3">
    <source>
        <dbReference type="Proteomes" id="UP000220034"/>
    </source>
</evidence>
<evidence type="ECO:0000313" key="2">
    <source>
        <dbReference type="EMBL" id="SOH93512.1"/>
    </source>
</evidence>
<dbReference type="CDD" id="cd03443">
    <property type="entry name" value="PaaI_thioesterase"/>
    <property type="match status" value="1"/>
</dbReference>
<dbReference type="RefSeq" id="WP_097929091.1">
    <property type="nucleotide sequence ID" value="NZ_OCTN01000002.1"/>
</dbReference>
<evidence type="ECO:0000259" key="1">
    <source>
        <dbReference type="Pfam" id="PF03061"/>
    </source>
</evidence>
<name>A0A2C9CQH2_9RHOB</name>
<dbReference type="InterPro" id="IPR006683">
    <property type="entry name" value="Thioestr_dom"/>
</dbReference>
<dbReference type="Gene3D" id="3.10.129.10">
    <property type="entry name" value="Hotdog Thioesterase"/>
    <property type="match status" value="1"/>
</dbReference>
<dbReference type="GO" id="GO:0016790">
    <property type="term" value="F:thiolester hydrolase activity"/>
    <property type="evidence" value="ECO:0007669"/>
    <property type="project" value="UniProtKB-ARBA"/>
</dbReference>
<dbReference type="AlphaFoldDB" id="A0A2C9CQH2"/>
<organism evidence="2 3">
    <name type="scientific">Pontivivens marinum</name>
    <dbReference type="NCBI Taxonomy" id="1690039"/>
    <lineage>
        <taxon>Bacteria</taxon>
        <taxon>Pseudomonadati</taxon>
        <taxon>Pseudomonadota</taxon>
        <taxon>Alphaproteobacteria</taxon>
        <taxon>Rhodobacterales</taxon>
        <taxon>Paracoccaceae</taxon>
        <taxon>Pontivivens</taxon>
    </lineage>
</organism>
<dbReference type="OrthoDB" id="9805304at2"/>
<protein>
    <submittedName>
        <fullName evidence="2">Uncharacterized domain 1-containing protein</fullName>
    </submittedName>
</protein>
<dbReference type="EMBL" id="OCTN01000002">
    <property type="protein sequence ID" value="SOH93512.1"/>
    <property type="molecule type" value="Genomic_DNA"/>
</dbReference>
<dbReference type="Proteomes" id="UP000220034">
    <property type="component" value="Unassembled WGS sequence"/>
</dbReference>
<accession>A0A2C9CQH2</accession>
<gene>
    <name evidence="2" type="ORF">SAMN06273572_102188</name>
</gene>
<reference evidence="3" key="1">
    <citation type="submission" date="2017-09" db="EMBL/GenBank/DDBJ databases">
        <authorList>
            <person name="Varghese N."/>
            <person name="Submissions S."/>
        </authorList>
    </citation>
    <scope>NUCLEOTIDE SEQUENCE [LARGE SCALE GENOMIC DNA]</scope>
    <source>
        <strain evidence="3">C7</strain>
    </source>
</reference>
<feature type="domain" description="Thioesterase" evidence="1">
    <location>
        <begin position="49"/>
        <end position="123"/>
    </location>
</feature>
<proteinExistence type="predicted"/>
<keyword evidence="3" id="KW-1185">Reference proteome</keyword>
<dbReference type="SUPFAM" id="SSF54637">
    <property type="entry name" value="Thioesterase/thiol ester dehydrase-isomerase"/>
    <property type="match status" value="1"/>
</dbReference>
<sequence length="139" mass="15065">MEPKMSAAEVEDYLGEVFPQMQDRFVVEELSSMRARVRLRISDADLRPGGTVSGPAMFTLADCAFYVAVLGMIGKQALTVTTNCSIDFMRKPAPGDLIGEVVLHKLGRVLAVGDVLVYSEGMEAPVARASLTYSIPPVR</sequence>